<dbReference type="InterPro" id="IPR026838">
    <property type="entry name" value="YheC/D"/>
</dbReference>
<dbReference type="RefSeq" id="WP_068686831.1">
    <property type="nucleotide sequence ID" value="NZ_LYPA01000076.1"/>
</dbReference>
<evidence type="ECO:0000256" key="1">
    <source>
        <dbReference type="PROSITE-ProRule" id="PRU00409"/>
    </source>
</evidence>
<keyword evidence="1" id="KW-0547">Nucleotide-binding</keyword>
<dbReference type="GO" id="GO:0005524">
    <property type="term" value="F:ATP binding"/>
    <property type="evidence" value="ECO:0007669"/>
    <property type="project" value="UniProtKB-UniRule"/>
</dbReference>
<dbReference type="Proteomes" id="UP000092024">
    <property type="component" value="Unassembled WGS sequence"/>
</dbReference>
<evidence type="ECO:0000256" key="2">
    <source>
        <dbReference type="SAM" id="MobiDB-lite"/>
    </source>
</evidence>
<dbReference type="EMBL" id="LYPA01000076">
    <property type="protein sequence ID" value="OBR62947.1"/>
    <property type="molecule type" value="Genomic_DNA"/>
</dbReference>
<keyword evidence="1" id="KW-0067">ATP-binding</keyword>
<dbReference type="STRING" id="1844972.A7K91_09525"/>
<comment type="caution">
    <text evidence="4">The sequence shown here is derived from an EMBL/GenBank/DDBJ whole genome shotgun (WGS) entry which is preliminary data.</text>
</comment>
<feature type="region of interest" description="Disordered" evidence="2">
    <location>
        <begin position="12"/>
        <end position="42"/>
    </location>
</feature>
<dbReference type="OrthoDB" id="7869153at2"/>
<dbReference type="Pfam" id="PF14398">
    <property type="entry name" value="ATPgrasp_YheCD"/>
    <property type="match status" value="1"/>
</dbReference>
<evidence type="ECO:0000313" key="4">
    <source>
        <dbReference type="EMBL" id="OBR62947.1"/>
    </source>
</evidence>
<organism evidence="4 5">
    <name type="scientific">Paenibacillus oryzae</name>
    <dbReference type="NCBI Taxonomy" id="1844972"/>
    <lineage>
        <taxon>Bacteria</taxon>
        <taxon>Bacillati</taxon>
        <taxon>Bacillota</taxon>
        <taxon>Bacilli</taxon>
        <taxon>Bacillales</taxon>
        <taxon>Paenibacillaceae</taxon>
        <taxon>Paenibacillus</taxon>
    </lineage>
</organism>
<sequence>MKQAGPVVAILYSARSKPASRPNEQNNRSGHNGQLGQESVCREPENCEPEECEAELAEPQLCREIAAAAASLGMTAYAFSTPDFEKRTGKLYGLCLKENKWIRQSVPLPDFVLDRRFPATLAEKQSSAAMLELLRRRKGWEWLNGSLPSKPEVLLRLKEQPELTPLLPPSMLFRSAASLPRLLRRYPQGLVLKPASGMQGRGIIAIKTLNLRKGYEIAGKNRSNRSIRRLFADEEELTVWLERWTRGTAYLLQPCLLLRDADNRPFDIRILLQKNETGAWSFTGAAARVGAAGRLTSNLHGGGKAEHALSKLSASFGKKKSRELLTTLKEASQLAATCIEGAFGRFCELAFDFGVEPTGKLWLLEANSKPGRQSFRHIGDAEAQALSALRPLLYARSLAGRTMPVLPASQSATGRALRRDIPVRNGAAALNVQEVHR</sequence>
<dbReference type="SUPFAM" id="SSF56059">
    <property type="entry name" value="Glutathione synthetase ATP-binding domain-like"/>
    <property type="match status" value="1"/>
</dbReference>
<proteinExistence type="predicted"/>
<name>A0A1A5YBH5_9BACL</name>
<accession>A0A1A5YBH5</accession>
<dbReference type="PROSITE" id="PS50975">
    <property type="entry name" value="ATP_GRASP"/>
    <property type="match status" value="1"/>
</dbReference>
<protein>
    <recommendedName>
        <fullName evidence="3">ATP-grasp domain-containing protein</fullName>
    </recommendedName>
</protein>
<feature type="compositionally biased region" description="Polar residues" evidence="2">
    <location>
        <begin position="22"/>
        <end position="37"/>
    </location>
</feature>
<evidence type="ECO:0000313" key="5">
    <source>
        <dbReference type="Proteomes" id="UP000092024"/>
    </source>
</evidence>
<feature type="domain" description="ATP-grasp" evidence="3">
    <location>
        <begin position="157"/>
        <end position="397"/>
    </location>
</feature>
<gene>
    <name evidence="4" type="ORF">A7K91_09525</name>
</gene>
<dbReference type="AlphaFoldDB" id="A0A1A5YBH5"/>
<dbReference type="Gene3D" id="3.30.470.20">
    <property type="entry name" value="ATP-grasp fold, B domain"/>
    <property type="match status" value="1"/>
</dbReference>
<dbReference type="InterPro" id="IPR011761">
    <property type="entry name" value="ATP-grasp"/>
</dbReference>
<evidence type="ECO:0000259" key="3">
    <source>
        <dbReference type="PROSITE" id="PS50975"/>
    </source>
</evidence>
<keyword evidence="5" id="KW-1185">Reference proteome</keyword>
<reference evidence="4 5" key="1">
    <citation type="submission" date="2016-05" db="EMBL/GenBank/DDBJ databases">
        <title>Paenibacillus oryzae. sp. nov., isolated from the rice root.</title>
        <authorList>
            <person name="Zhang J."/>
            <person name="Zhang X."/>
        </authorList>
    </citation>
    <scope>NUCLEOTIDE SEQUENCE [LARGE SCALE GENOMIC DNA]</scope>
    <source>
        <strain evidence="4 5">1DrF-4</strain>
    </source>
</reference>
<dbReference type="GO" id="GO:0046872">
    <property type="term" value="F:metal ion binding"/>
    <property type="evidence" value="ECO:0007669"/>
    <property type="project" value="InterPro"/>
</dbReference>